<keyword evidence="6" id="KW-0813">Transport</keyword>
<name>A0ABX0HI37_9PROT</name>
<proteinExistence type="inferred from homology"/>
<dbReference type="GO" id="GO:0008965">
    <property type="term" value="F:phosphoenolpyruvate-protein phosphotransferase activity"/>
    <property type="evidence" value="ECO:0007669"/>
    <property type="project" value="UniProtKB-EC"/>
</dbReference>
<dbReference type="SUPFAM" id="SSF55781">
    <property type="entry name" value="GAF domain-like"/>
    <property type="match status" value="1"/>
</dbReference>
<evidence type="ECO:0000256" key="1">
    <source>
        <dbReference type="ARBA" id="ARBA00000683"/>
    </source>
</evidence>
<dbReference type="SMART" id="SM00065">
    <property type="entry name" value="GAF"/>
    <property type="match status" value="1"/>
</dbReference>
<evidence type="ECO:0000256" key="10">
    <source>
        <dbReference type="ARBA" id="ARBA00022683"/>
    </source>
</evidence>
<dbReference type="SUPFAM" id="SSF47831">
    <property type="entry name" value="Enzyme I of the PEP:sugar phosphotransferase system HPr-binding (sub)domain"/>
    <property type="match status" value="1"/>
</dbReference>
<comment type="caution">
    <text evidence="15">The sequence shown here is derived from an EMBL/GenBank/DDBJ whole genome shotgun (WGS) entry which is preliminary data.</text>
</comment>
<evidence type="ECO:0000256" key="4">
    <source>
        <dbReference type="ARBA" id="ARBA00007837"/>
    </source>
</evidence>
<dbReference type="Proteomes" id="UP000818603">
    <property type="component" value="Unassembled WGS sequence"/>
</dbReference>
<evidence type="ECO:0000256" key="7">
    <source>
        <dbReference type="ARBA" id="ARBA00022490"/>
    </source>
</evidence>
<dbReference type="PANTHER" id="PTHR46244:SF6">
    <property type="entry name" value="PHOSPHOENOLPYRUVATE-PROTEIN PHOSPHOTRANSFERASE"/>
    <property type="match status" value="1"/>
</dbReference>
<feature type="domain" description="GAF" evidence="14">
    <location>
        <begin position="32"/>
        <end position="178"/>
    </location>
</feature>
<dbReference type="InterPro" id="IPR008731">
    <property type="entry name" value="PTS_EIN"/>
</dbReference>
<dbReference type="InterPro" id="IPR000121">
    <property type="entry name" value="PEP_util_C"/>
</dbReference>
<dbReference type="Gene3D" id="3.30.450.40">
    <property type="match status" value="1"/>
</dbReference>
<evidence type="ECO:0000313" key="15">
    <source>
        <dbReference type="EMBL" id="NHK27755.1"/>
    </source>
</evidence>
<keyword evidence="11" id="KW-0479">Metal-binding</keyword>
<keyword evidence="9 15" id="KW-0808">Transferase</keyword>
<evidence type="ECO:0000259" key="14">
    <source>
        <dbReference type="SMART" id="SM00065"/>
    </source>
</evidence>
<evidence type="ECO:0000256" key="8">
    <source>
        <dbReference type="ARBA" id="ARBA00022597"/>
    </source>
</evidence>
<comment type="subcellular location">
    <subcellularLocation>
        <location evidence="3">Cytoplasm</location>
    </subcellularLocation>
</comment>
<evidence type="ECO:0000256" key="5">
    <source>
        <dbReference type="ARBA" id="ARBA00012232"/>
    </source>
</evidence>
<sequence length="760" mass="83713">MPIDSSIRLGTQTSSPRVLLKRLREVMAVEEGAQQRLDHLTSAIANNMVADVCSIYLRRADDMLELFSTQGLNPDAVHNTRMQWSEGLVGYVARTAEPINLRDAPKHPSFSFRPEVGEELLNAFLGVPIIRTGQVLGVLVIQNKAVREYTEEEVEAAQIVATVLAEIVAAGDLLEEADAQEVDRVLHRHEHLMGAPIVAGIAIGTVALHEPPAPKHRVFADNVAEEIERLQTGLASLRKSIDEMIAANQDLATVSREVLEVYRLFAYDKGWARRLEDAVQSGLTAESAVEQVQGENRKRMRQAKDPYIRERMHDLDDLSRRLLRALGGDAYQAQLELPQDAVLLARSLGPAEILELDRNKLKGIVLGEGSDTSHAAIVARSLGIPLLGKCPSVIDKAEIGDRIIVDGGTGEIHLRPGSDIISSYEDKLAIYSEEQKAYAALRDLPAVTKDGTNIELFLNAGLAIDMPHLDATGAEGIGLFRTELQFLIGPQLPTAQEQETLYRSILDAAHDKPIVFRTADLGSDKAATYMKMSHEANPAMGWRGLRMSIDREGLLRPQLRALIAAAEGRELSILLPLVTTSDEIVQARAIIDKEIERRKRQDKPLPASIKLGAMIEIPSAAWRVEHIAPLVDFLSLGGNDLAQFFFAADRESDKLTGRYDPLHPAFLSFLKMIADKANLADKPICYCGEQAADPLMAMALMALDIQRLSVPASSIGPLKKMIRSIDLNDLVAWLEPRLQSSKQTLRDELLEYAYRHGVAL</sequence>
<dbReference type="InterPro" id="IPR036637">
    <property type="entry name" value="Phosphohistidine_dom_sf"/>
</dbReference>
<evidence type="ECO:0000256" key="9">
    <source>
        <dbReference type="ARBA" id="ARBA00022679"/>
    </source>
</evidence>
<dbReference type="Pfam" id="PF02896">
    <property type="entry name" value="PEP-utilizers_C"/>
    <property type="match status" value="1"/>
</dbReference>
<dbReference type="InterPro" id="IPR006318">
    <property type="entry name" value="PTS_EI-like"/>
</dbReference>
<evidence type="ECO:0000256" key="11">
    <source>
        <dbReference type="ARBA" id="ARBA00022723"/>
    </source>
</evidence>
<evidence type="ECO:0000256" key="3">
    <source>
        <dbReference type="ARBA" id="ARBA00004496"/>
    </source>
</evidence>
<comment type="similarity">
    <text evidence="4">Belongs to the PEP-utilizing enzyme family.</text>
</comment>
<dbReference type="Gene3D" id="3.20.20.60">
    <property type="entry name" value="Phosphoenolpyruvate-binding domains"/>
    <property type="match status" value="1"/>
</dbReference>
<dbReference type="InterPro" id="IPR003018">
    <property type="entry name" value="GAF"/>
</dbReference>
<dbReference type="PRINTS" id="PR01736">
    <property type="entry name" value="PHPHTRNFRASE"/>
</dbReference>
<keyword evidence="13" id="KW-0460">Magnesium</keyword>
<dbReference type="EMBL" id="VCJR02000001">
    <property type="protein sequence ID" value="NHK27755.1"/>
    <property type="molecule type" value="Genomic_DNA"/>
</dbReference>
<dbReference type="PANTHER" id="PTHR46244">
    <property type="entry name" value="PHOSPHOENOLPYRUVATE-PROTEIN PHOSPHOTRANSFERASE"/>
    <property type="match status" value="1"/>
</dbReference>
<evidence type="ECO:0000256" key="6">
    <source>
        <dbReference type="ARBA" id="ARBA00022448"/>
    </source>
</evidence>
<dbReference type="Pfam" id="PF01590">
    <property type="entry name" value="GAF"/>
    <property type="match status" value="1"/>
</dbReference>
<dbReference type="Pfam" id="PF00391">
    <property type="entry name" value="PEP-utilizers"/>
    <property type="match status" value="1"/>
</dbReference>
<dbReference type="SUPFAM" id="SSF51621">
    <property type="entry name" value="Phosphoenolpyruvate/pyruvate domain"/>
    <property type="match status" value="1"/>
</dbReference>
<dbReference type="SUPFAM" id="SSF52009">
    <property type="entry name" value="Phosphohistidine domain"/>
    <property type="match status" value="1"/>
</dbReference>
<dbReference type="RefSeq" id="WP_155138965.1">
    <property type="nucleotide sequence ID" value="NZ_BMGZ01000001.1"/>
</dbReference>
<accession>A0ABX0HI37</accession>
<dbReference type="InterPro" id="IPR029016">
    <property type="entry name" value="GAF-like_dom_sf"/>
</dbReference>
<dbReference type="InterPro" id="IPR036618">
    <property type="entry name" value="PtsI_HPr-bd_sf"/>
</dbReference>
<keyword evidence="7" id="KW-0963">Cytoplasm</keyword>
<dbReference type="InterPro" id="IPR050499">
    <property type="entry name" value="PEP-utilizing_PTS_enzyme"/>
</dbReference>
<dbReference type="InterPro" id="IPR008279">
    <property type="entry name" value="PEP-util_enz_mobile_dom"/>
</dbReference>
<evidence type="ECO:0000256" key="12">
    <source>
        <dbReference type="ARBA" id="ARBA00022777"/>
    </source>
</evidence>
<dbReference type="InterPro" id="IPR015813">
    <property type="entry name" value="Pyrv/PenolPyrv_kinase-like_dom"/>
</dbReference>
<dbReference type="Pfam" id="PF05524">
    <property type="entry name" value="PEP-utilisers_N"/>
    <property type="match status" value="1"/>
</dbReference>
<keyword evidence="12" id="KW-0418">Kinase</keyword>
<organism evidence="15 16">
    <name type="scientific">Aquisalinus luteolus</name>
    <dbReference type="NCBI Taxonomy" id="1566827"/>
    <lineage>
        <taxon>Bacteria</taxon>
        <taxon>Pseudomonadati</taxon>
        <taxon>Pseudomonadota</taxon>
        <taxon>Alphaproteobacteria</taxon>
        <taxon>Parvularculales</taxon>
        <taxon>Parvularculaceae</taxon>
        <taxon>Aquisalinus</taxon>
    </lineage>
</organism>
<dbReference type="Gene3D" id="1.10.274.10">
    <property type="entry name" value="PtsI, HPr-binding domain"/>
    <property type="match status" value="1"/>
</dbReference>
<evidence type="ECO:0000256" key="13">
    <source>
        <dbReference type="ARBA" id="ARBA00022842"/>
    </source>
</evidence>
<evidence type="ECO:0000256" key="2">
    <source>
        <dbReference type="ARBA" id="ARBA00001946"/>
    </source>
</evidence>
<comment type="catalytic activity">
    <reaction evidence="1">
        <text>L-histidyl-[protein] + phosphoenolpyruvate = N(pros)-phospho-L-histidyl-[protein] + pyruvate</text>
        <dbReference type="Rhea" id="RHEA:23880"/>
        <dbReference type="Rhea" id="RHEA-COMP:9745"/>
        <dbReference type="Rhea" id="RHEA-COMP:9746"/>
        <dbReference type="ChEBI" id="CHEBI:15361"/>
        <dbReference type="ChEBI" id="CHEBI:29979"/>
        <dbReference type="ChEBI" id="CHEBI:58702"/>
        <dbReference type="ChEBI" id="CHEBI:64837"/>
        <dbReference type="EC" id="2.7.3.9"/>
    </reaction>
</comment>
<comment type="cofactor">
    <cofactor evidence="2">
        <name>Mg(2+)</name>
        <dbReference type="ChEBI" id="CHEBI:18420"/>
    </cofactor>
</comment>
<dbReference type="Gene3D" id="3.50.30.10">
    <property type="entry name" value="Phosphohistidine domain"/>
    <property type="match status" value="1"/>
</dbReference>
<evidence type="ECO:0000313" key="16">
    <source>
        <dbReference type="Proteomes" id="UP000818603"/>
    </source>
</evidence>
<reference evidence="15 16" key="1">
    <citation type="submission" date="2020-02" db="EMBL/GenBank/DDBJ databases">
        <title>Genome sequence of Parvularcula flava strain NH6-79.</title>
        <authorList>
            <person name="Abdul Karim M.H."/>
            <person name="Lam M.Q."/>
            <person name="Chen S.J."/>
            <person name="Yahya A."/>
            <person name="Shahir S."/>
            <person name="Shamsir M.S."/>
            <person name="Chong C.S."/>
        </authorList>
    </citation>
    <scope>NUCLEOTIDE SEQUENCE [LARGE SCALE GENOMIC DNA]</scope>
    <source>
        <strain evidence="15 16">NH6-79</strain>
    </source>
</reference>
<keyword evidence="16" id="KW-1185">Reference proteome</keyword>
<protein>
    <recommendedName>
        <fullName evidence="5">phosphoenolpyruvate--protein phosphotransferase</fullName>
        <ecNumber evidence="5">2.7.3.9</ecNumber>
    </recommendedName>
</protein>
<gene>
    <name evidence="15" type="primary">ptsP</name>
    <name evidence="15" type="ORF">FF098_007565</name>
</gene>
<dbReference type="NCBIfam" id="TIGR01417">
    <property type="entry name" value="PTS_I_fam"/>
    <property type="match status" value="1"/>
</dbReference>
<dbReference type="EC" id="2.7.3.9" evidence="5"/>
<keyword evidence="8" id="KW-0762">Sugar transport</keyword>
<keyword evidence="10" id="KW-0598">Phosphotransferase system</keyword>
<dbReference type="InterPro" id="IPR040442">
    <property type="entry name" value="Pyrv_kinase-like_dom_sf"/>
</dbReference>